<proteinExistence type="predicted"/>
<feature type="compositionally biased region" description="Acidic residues" evidence="1">
    <location>
        <begin position="170"/>
        <end position="180"/>
    </location>
</feature>
<dbReference type="AlphaFoldDB" id="A2E4W2"/>
<feature type="compositionally biased region" description="Basic residues" evidence="1">
    <location>
        <begin position="134"/>
        <end position="150"/>
    </location>
</feature>
<feature type="compositionally biased region" description="Basic and acidic residues" evidence="1">
    <location>
        <begin position="151"/>
        <end position="160"/>
    </location>
</feature>
<dbReference type="EMBL" id="DS113304">
    <property type="protein sequence ID" value="EAY12301.1"/>
    <property type="molecule type" value="Genomic_DNA"/>
</dbReference>
<name>A2E4W2_TRIV3</name>
<feature type="compositionally biased region" description="Polar residues" evidence="1">
    <location>
        <begin position="112"/>
        <end position="123"/>
    </location>
</feature>
<evidence type="ECO:0000256" key="1">
    <source>
        <dbReference type="SAM" id="MobiDB-lite"/>
    </source>
</evidence>
<reference evidence="2" key="2">
    <citation type="journal article" date="2007" name="Science">
        <title>Draft genome sequence of the sexually transmitted pathogen Trichomonas vaginalis.</title>
        <authorList>
            <person name="Carlton J.M."/>
            <person name="Hirt R.P."/>
            <person name="Silva J.C."/>
            <person name="Delcher A.L."/>
            <person name="Schatz M."/>
            <person name="Zhao Q."/>
            <person name="Wortman J.R."/>
            <person name="Bidwell S.L."/>
            <person name="Alsmark U.C.M."/>
            <person name="Besteiro S."/>
            <person name="Sicheritz-Ponten T."/>
            <person name="Noel C.J."/>
            <person name="Dacks J.B."/>
            <person name="Foster P.G."/>
            <person name="Simillion C."/>
            <person name="Van de Peer Y."/>
            <person name="Miranda-Saavedra D."/>
            <person name="Barton G.J."/>
            <person name="Westrop G.D."/>
            <person name="Mueller S."/>
            <person name="Dessi D."/>
            <person name="Fiori P.L."/>
            <person name="Ren Q."/>
            <person name="Paulsen I."/>
            <person name="Zhang H."/>
            <person name="Bastida-Corcuera F.D."/>
            <person name="Simoes-Barbosa A."/>
            <person name="Brown M.T."/>
            <person name="Hayes R.D."/>
            <person name="Mukherjee M."/>
            <person name="Okumura C.Y."/>
            <person name="Schneider R."/>
            <person name="Smith A.J."/>
            <person name="Vanacova S."/>
            <person name="Villalvazo M."/>
            <person name="Haas B.J."/>
            <person name="Pertea M."/>
            <person name="Feldblyum T.V."/>
            <person name="Utterback T.R."/>
            <person name="Shu C.L."/>
            <person name="Osoegawa K."/>
            <person name="de Jong P.J."/>
            <person name="Hrdy I."/>
            <person name="Horvathova L."/>
            <person name="Zubacova Z."/>
            <person name="Dolezal P."/>
            <person name="Malik S.B."/>
            <person name="Logsdon J.M. Jr."/>
            <person name="Henze K."/>
            <person name="Gupta A."/>
            <person name="Wang C.C."/>
            <person name="Dunne R.L."/>
            <person name="Upcroft J.A."/>
            <person name="Upcroft P."/>
            <person name="White O."/>
            <person name="Salzberg S.L."/>
            <person name="Tang P."/>
            <person name="Chiu C.-H."/>
            <person name="Lee Y.-S."/>
            <person name="Embley T.M."/>
            <person name="Coombs G.H."/>
            <person name="Mottram J.C."/>
            <person name="Tachezy J."/>
            <person name="Fraser-Liggett C.M."/>
            <person name="Johnson P.J."/>
        </authorList>
    </citation>
    <scope>NUCLEOTIDE SEQUENCE [LARGE SCALE GENOMIC DNA]</scope>
    <source>
        <strain evidence="2">G3</strain>
    </source>
</reference>
<dbReference type="KEGG" id="tva:4770263"/>
<dbReference type="InParanoid" id="A2E4W2"/>
<dbReference type="VEuPathDB" id="TrichDB:TVAG_161070"/>
<dbReference type="Proteomes" id="UP000001542">
    <property type="component" value="Unassembled WGS sequence"/>
</dbReference>
<dbReference type="VEuPathDB" id="TrichDB:TVAGG3_0228060"/>
<evidence type="ECO:0000313" key="3">
    <source>
        <dbReference type="Proteomes" id="UP000001542"/>
    </source>
</evidence>
<dbReference type="RefSeq" id="XP_001324524.1">
    <property type="nucleotide sequence ID" value="XM_001324489.1"/>
</dbReference>
<accession>A2E4W2</accession>
<evidence type="ECO:0000313" key="2">
    <source>
        <dbReference type="EMBL" id="EAY12301.1"/>
    </source>
</evidence>
<protein>
    <submittedName>
        <fullName evidence="2">Uncharacterized protein</fullName>
    </submittedName>
</protein>
<reference evidence="2" key="1">
    <citation type="submission" date="2006-10" db="EMBL/GenBank/DDBJ databases">
        <authorList>
            <person name="Amadeo P."/>
            <person name="Zhao Q."/>
            <person name="Wortman J."/>
            <person name="Fraser-Liggett C."/>
            <person name="Carlton J."/>
        </authorList>
    </citation>
    <scope>NUCLEOTIDE SEQUENCE</scope>
    <source>
        <strain evidence="2">G3</strain>
    </source>
</reference>
<feature type="region of interest" description="Disordered" evidence="1">
    <location>
        <begin position="106"/>
        <end position="180"/>
    </location>
</feature>
<sequence length="180" mass="20973">MKDRIQRIAAKGIDVCFFYTHHHAYKAVNAFETYFHMYGGKDFKTMYEEFNNSGDSLKNEVTGMLHSIIDDAVASFKVGKVKETFSTSTVLRKQRSQRREIRTNLLNHFDSSESIPPKSNQSPKFVPNNEPPKNRKLNKKQKKKIKRQEKRAKLELENQKKKYAQQNENADADDEDISIN</sequence>
<gene>
    <name evidence="2" type="ORF">TVAG_161070</name>
</gene>
<keyword evidence="3" id="KW-1185">Reference proteome</keyword>
<organism evidence="2 3">
    <name type="scientific">Trichomonas vaginalis (strain ATCC PRA-98 / G3)</name>
    <dbReference type="NCBI Taxonomy" id="412133"/>
    <lineage>
        <taxon>Eukaryota</taxon>
        <taxon>Metamonada</taxon>
        <taxon>Parabasalia</taxon>
        <taxon>Trichomonadida</taxon>
        <taxon>Trichomonadidae</taxon>
        <taxon>Trichomonas</taxon>
    </lineage>
</organism>